<evidence type="ECO:0000259" key="1">
    <source>
        <dbReference type="Pfam" id="PF05050"/>
    </source>
</evidence>
<keyword evidence="3" id="KW-1185">Reference proteome</keyword>
<dbReference type="GO" id="GO:0032259">
    <property type="term" value="P:methylation"/>
    <property type="evidence" value="ECO:0007669"/>
    <property type="project" value="UniProtKB-KW"/>
</dbReference>
<reference evidence="2 3" key="1">
    <citation type="submission" date="2020-03" db="EMBL/GenBank/DDBJ databases">
        <title>A novel species.</title>
        <authorList>
            <person name="Gao J."/>
        </authorList>
    </citation>
    <scope>NUCLEOTIDE SEQUENCE [LARGE SCALE GENOMIC DNA]</scope>
    <source>
        <strain evidence="2 3">QMT-12</strain>
    </source>
</reference>
<dbReference type="InterPro" id="IPR052514">
    <property type="entry name" value="SAM-dependent_MTase"/>
</dbReference>
<keyword evidence="2" id="KW-0808">Transferase</keyword>
<dbReference type="SUPFAM" id="SSF53335">
    <property type="entry name" value="S-adenosyl-L-methionine-dependent methyltransferases"/>
    <property type="match status" value="1"/>
</dbReference>
<dbReference type="PANTHER" id="PTHR34203:SF15">
    <property type="entry name" value="SLL1173 PROTEIN"/>
    <property type="match status" value="1"/>
</dbReference>
<dbReference type="PANTHER" id="PTHR34203">
    <property type="entry name" value="METHYLTRANSFERASE, FKBM FAMILY PROTEIN"/>
    <property type="match status" value="1"/>
</dbReference>
<dbReference type="Proteomes" id="UP000501179">
    <property type="component" value="Chromosome"/>
</dbReference>
<organism evidence="2 3">
    <name type="scientific">Streptomyces liangshanensis</name>
    <dbReference type="NCBI Taxonomy" id="2717324"/>
    <lineage>
        <taxon>Bacteria</taxon>
        <taxon>Bacillati</taxon>
        <taxon>Actinomycetota</taxon>
        <taxon>Actinomycetes</taxon>
        <taxon>Kitasatosporales</taxon>
        <taxon>Streptomycetaceae</taxon>
        <taxon>Streptomyces</taxon>
    </lineage>
</organism>
<evidence type="ECO:0000313" key="2">
    <source>
        <dbReference type="EMBL" id="QIQ04054.1"/>
    </source>
</evidence>
<gene>
    <name evidence="2" type="ORF">HA039_18595</name>
</gene>
<dbReference type="Pfam" id="PF05050">
    <property type="entry name" value="Methyltransf_21"/>
    <property type="match status" value="1"/>
</dbReference>
<dbReference type="InterPro" id="IPR029063">
    <property type="entry name" value="SAM-dependent_MTases_sf"/>
</dbReference>
<keyword evidence="2" id="KW-0489">Methyltransferase</keyword>
<dbReference type="EMBL" id="CP050177">
    <property type="protein sequence ID" value="QIQ04054.1"/>
    <property type="molecule type" value="Genomic_DNA"/>
</dbReference>
<dbReference type="GO" id="GO:0008168">
    <property type="term" value="F:methyltransferase activity"/>
    <property type="evidence" value="ECO:0007669"/>
    <property type="project" value="UniProtKB-KW"/>
</dbReference>
<evidence type="ECO:0000313" key="3">
    <source>
        <dbReference type="Proteomes" id="UP000501179"/>
    </source>
</evidence>
<dbReference type="InterPro" id="IPR006342">
    <property type="entry name" value="FkbM_mtfrase"/>
</dbReference>
<dbReference type="NCBIfam" id="TIGR01444">
    <property type="entry name" value="fkbM_fam"/>
    <property type="match status" value="1"/>
</dbReference>
<protein>
    <submittedName>
        <fullName evidence="2">FkbM family methyltransferase</fullName>
    </submittedName>
</protein>
<proteinExistence type="predicted"/>
<dbReference type="Gene3D" id="3.40.50.150">
    <property type="entry name" value="Vaccinia Virus protein VP39"/>
    <property type="match status" value="1"/>
</dbReference>
<feature type="domain" description="Methyltransferase FkbM" evidence="1">
    <location>
        <begin position="101"/>
        <end position="300"/>
    </location>
</feature>
<accession>A0A6G9H0Q0</accession>
<name>A0A6G9H0Q0_9ACTN</name>
<sequence>MSDLGQSALPGLSAAEVSAVYDLLLRFPGVARAQLVRSDSGHLEARVLGWDRMEDPPTGGPLCQLAQINPHETRFLHDEIFGAESYLQGGIILREDSVVFDVGANIGMFSLFVGARCPSAEVFAFEPVADVFDPLRRNLEQHGVSARVFHLGLSDVDQDITFNFYPGISIMSCQSDYADLENEVGLIKRYVENARENGPSGRDAHLAEVESLVSERFELTERRCTLRRFSTVIDESAVSRVDLLKIDVQRAELDVLHGIDDRHWPLVQQISMEVHDEEGTPTEGRVRQVRSLLSGQGFRVAVAEEDLLKGTGRYAVQAVRPEYANDPRPVAAAAGSGRRLDAGPVRDWLAEWLPEHQVPHRVVVVDSLAP</sequence>
<dbReference type="AlphaFoldDB" id="A0A6G9H0Q0"/>
<dbReference type="KEGG" id="slia:HA039_18595"/>